<dbReference type="InterPro" id="IPR023323">
    <property type="entry name" value="Tex-like_dom_sf"/>
</dbReference>
<dbReference type="InterPro" id="IPR055179">
    <property type="entry name" value="Tex-like_central_region"/>
</dbReference>
<feature type="domain" description="S1 motif" evidence="1">
    <location>
        <begin position="827"/>
        <end position="917"/>
    </location>
</feature>
<dbReference type="FunFam" id="3.30.420.140:FF:000001">
    <property type="entry name" value="RNA-binding transcriptional accessory protein"/>
    <property type="match status" value="1"/>
</dbReference>
<dbReference type="Gene3D" id="1.10.3500.10">
    <property type="entry name" value="Tex N-terminal region-like"/>
    <property type="match status" value="1"/>
</dbReference>
<sequence length="924" mass="101723">MAQMPLEVKMEIDLTTKVAEAANIDQTLVSLVVPMFENGYTVPFIARYRKEITGGVEPAVLHRLKEKMNDCKMLINKIEKSMRLFNKRGLLTNELSQQLMRCKTTEDIKLLTDSLMPKGPHTLAGKAKAANLESVALDILYSYRFVHIYSRASSEAKNTFQSNSALEDAVRHIIADIFAKDLDILKKAEELCSTYPATIKTSPKLTRDTQTSGESSYLQPMLIDTDDENNTDFIDGDDEYSLNGQNSSMSPNNNHKPKDEFITFKNYLNFSRSVSSILAHQVLAINRASERGLITVKIDLSPQVQQQCRTFVSEKYLSTVNRGHWDYVMQAFDDAWKRLIDPHLVRSIREKLSTSAQDSSLEVITENLRRLLMTAPLRIPTSANQTATKYKNELGIISSAAGAPGDRLPVVGLVPGWRNGCKWAACDPHGNVLATGILWPPHTYILKQLNGPRENNGLGALTAVMQRNHIETVALGNGQGSRETGSWLSYLIKTDHFKPLKIRFAVVSESGASYYSASELACKELPNLDVTFRGAVSIARRLQDPLAEMVKLDPKHLGVGMYQHDIPERRLIGALRDVMEECISFVGVDLNAAPLHILSHVAGLSEAKAKAILAYRSQVGPFRSRADLLKVKGIGKPTFAQCAGFVRVKPAYSATTLDGTKDVEVISDEDVDDRDDNNNSNNNYGGVGVGVKHKRGAESIREHVSKKSCLKSSSTNNAQSGVNCFNPLDQTAVHPDTYGIATRIISMLNCQLTDVGSAKLKGAAIQFMLSADRDERLESFCTNNVGLDTLRDVVEALTLPLNFDERQDCFAPLFHSSVMKISKLRKGRLVSGRIENVTTFGAFCDIGVVENAYIPQHAYPRGGSVGGDMVKPPGLLPTGCGGASEAKTVFTLRLGDRIRATVASVDAEHHRISLENVAIIQNNK</sequence>
<reference evidence="3 4" key="2">
    <citation type="submission" date="2023-11" db="UniProtKB">
        <authorList>
            <consortium name="WormBaseParasite"/>
        </authorList>
    </citation>
    <scope>IDENTIFICATION</scope>
</reference>
<dbReference type="InterPro" id="IPR012340">
    <property type="entry name" value="NA-bd_OB-fold"/>
</dbReference>
<dbReference type="SUPFAM" id="SSF53098">
    <property type="entry name" value="Ribonuclease H-like"/>
    <property type="match status" value="1"/>
</dbReference>
<dbReference type="Gene3D" id="3.30.420.140">
    <property type="entry name" value="YqgF/RNase H-like domain"/>
    <property type="match status" value="1"/>
</dbReference>
<dbReference type="GO" id="GO:0006412">
    <property type="term" value="P:translation"/>
    <property type="evidence" value="ECO:0007669"/>
    <property type="project" value="TreeGrafter"/>
</dbReference>
<dbReference type="GO" id="GO:0003729">
    <property type="term" value="F:mRNA binding"/>
    <property type="evidence" value="ECO:0007669"/>
    <property type="project" value="TreeGrafter"/>
</dbReference>
<dbReference type="Pfam" id="PF09371">
    <property type="entry name" value="Tex_N"/>
    <property type="match status" value="1"/>
</dbReference>
<dbReference type="Gene3D" id="1.10.150.310">
    <property type="entry name" value="Tex RuvX-like domain-like"/>
    <property type="match status" value="2"/>
</dbReference>
<evidence type="ECO:0000313" key="3">
    <source>
        <dbReference type="WBParaSite" id="TREG1_30170.1"/>
    </source>
</evidence>
<protein>
    <recommendedName>
        <fullName evidence="1">S1 motif domain-containing protein</fullName>
    </recommendedName>
</protein>
<dbReference type="PANTHER" id="PTHR10724:SF10">
    <property type="entry name" value="S1 RNA-BINDING DOMAIN-CONTAINING PROTEIN 1"/>
    <property type="match status" value="1"/>
</dbReference>
<dbReference type="WBParaSite" id="TREG1_30170.2">
    <property type="protein sequence ID" value="TREG1_30170.2"/>
    <property type="gene ID" value="TREG1_30170"/>
</dbReference>
<dbReference type="SMART" id="SM00316">
    <property type="entry name" value="S1"/>
    <property type="match status" value="1"/>
</dbReference>
<keyword evidence="2" id="KW-1185">Reference proteome</keyword>
<dbReference type="SUPFAM" id="SSF47781">
    <property type="entry name" value="RuvA domain 2-like"/>
    <property type="match status" value="2"/>
</dbReference>
<evidence type="ECO:0000313" key="2">
    <source>
        <dbReference type="Proteomes" id="UP000050795"/>
    </source>
</evidence>
<dbReference type="GO" id="GO:0003735">
    <property type="term" value="F:structural constituent of ribosome"/>
    <property type="evidence" value="ECO:0007669"/>
    <property type="project" value="TreeGrafter"/>
</dbReference>
<dbReference type="SUPFAM" id="SSF50249">
    <property type="entry name" value="Nucleic acid-binding proteins"/>
    <property type="match status" value="1"/>
</dbReference>
<dbReference type="InterPro" id="IPR003029">
    <property type="entry name" value="S1_domain"/>
</dbReference>
<dbReference type="InterPro" id="IPR023319">
    <property type="entry name" value="Tex-like_HTH_dom_sf"/>
</dbReference>
<proteinExistence type="predicted"/>
<dbReference type="WBParaSite" id="TREG1_30170.1">
    <property type="protein sequence ID" value="TREG1_30170.1"/>
    <property type="gene ID" value="TREG1_30170"/>
</dbReference>
<dbReference type="Pfam" id="PF16921">
    <property type="entry name" value="Tex_YqgF"/>
    <property type="match status" value="1"/>
</dbReference>
<dbReference type="InterPro" id="IPR032639">
    <property type="entry name" value="Tex_YqgF"/>
</dbReference>
<dbReference type="AlphaFoldDB" id="A0AA85JNE2"/>
<dbReference type="PANTHER" id="PTHR10724">
    <property type="entry name" value="30S RIBOSOMAL PROTEIN S1"/>
    <property type="match status" value="1"/>
</dbReference>
<reference evidence="2" key="1">
    <citation type="submission" date="2022-06" db="EMBL/GenBank/DDBJ databases">
        <authorList>
            <person name="Berger JAMES D."/>
            <person name="Berger JAMES D."/>
        </authorList>
    </citation>
    <scope>NUCLEOTIDE SEQUENCE [LARGE SCALE GENOMIC DNA]</scope>
</reference>
<dbReference type="InterPro" id="IPR037027">
    <property type="entry name" value="YqgF/RNaseH-like_dom_sf"/>
</dbReference>
<dbReference type="Pfam" id="PF12836">
    <property type="entry name" value="HHH_3"/>
    <property type="match status" value="1"/>
</dbReference>
<dbReference type="PROSITE" id="PS50126">
    <property type="entry name" value="S1"/>
    <property type="match status" value="1"/>
</dbReference>
<dbReference type="InterPro" id="IPR018974">
    <property type="entry name" value="Tex-like_N"/>
</dbReference>
<dbReference type="Proteomes" id="UP000050795">
    <property type="component" value="Unassembled WGS sequence"/>
</dbReference>
<dbReference type="InterPro" id="IPR012337">
    <property type="entry name" value="RNaseH-like_sf"/>
</dbReference>
<evidence type="ECO:0000259" key="1">
    <source>
        <dbReference type="PROSITE" id="PS50126"/>
    </source>
</evidence>
<dbReference type="Gene3D" id="2.40.50.140">
    <property type="entry name" value="Nucleic acid-binding proteins"/>
    <property type="match status" value="1"/>
</dbReference>
<name>A0AA85JNE2_TRIRE</name>
<dbReference type="SUPFAM" id="SSF158832">
    <property type="entry name" value="Tex N-terminal region-like"/>
    <property type="match status" value="1"/>
</dbReference>
<organism evidence="2 4">
    <name type="scientific">Trichobilharzia regenti</name>
    <name type="common">Nasal bird schistosome</name>
    <dbReference type="NCBI Taxonomy" id="157069"/>
    <lineage>
        <taxon>Eukaryota</taxon>
        <taxon>Metazoa</taxon>
        <taxon>Spiralia</taxon>
        <taxon>Lophotrochozoa</taxon>
        <taxon>Platyhelminthes</taxon>
        <taxon>Trematoda</taxon>
        <taxon>Digenea</taxon>
        <taxon>Strigeidida</taxon>
        <taxon>Schistosomatoidea</taxon>
        <taxon>Schistosomatidae</taxon>
        <taxon>Trichobilharzia</taxon>
    </lineage>
</organism>
<dbReference type="InterPro" id="IPR050437">
    <property type="entry name" value="Ribos_protein_bS1-like"/>
</dbReference>
<dbReference type="Pfam" id="PF22706">
    <property type="entry name" value="Tex_central_region"/>
    <property type="match status" value="1"/>
</dbReference>
<accession>A0AA85JNE2</accession>
<dbReference type="GO" id="GO:0006139">
    <property type="term" value="P:nucleobase-containing compound metabolic process"/>
    <property type="evidence" value="ECO:0007669"/>
    <property type="project" value="InterPro"/>
</dbReference>
<dbReference type="InterPro" id="IPR041692">
    <property type="entry name" value="HHH_9"/>
</dbReference>
<dbReference type="Pfam" id="PF17674">
    <property type="entry name" value="HHH_9"/>
    <property type="match status" value="1"/>
</dbReference>
<dbReference type="InterPro" id="IPR010994">
    <property type="entry name" value="RuvA_2-like"/>
</dbReference>
<dbReference type="Gene3D" id="1.10.10.650">
    <property type="entry name" value="RuvA domain 2-like"/>
    <property type="match status" value="1"/>
</dbReference>
<evidence type="ECO:0000313" key="4">
    <source>
        <dbReference type="WBParaSite" id="TREG1_30170.2"/>
    </source>
</evidence>